<dbReference type="GO" id="GO:0005829">
    <property type="term" value="C:cytosol"/>
    <property type="evidence" value="ECO:0007669"/>
    <property type="project" value="TreeGrafter"/>
</dbReference>
<keyword evidence="3" id="KW-0645">Protease</keyword>
<protein>
    <recommendedName>
        <fullName evidence="3">Ubiquitin thioesterase OTU</fullName>
        <ecNumber evidence="3">3.4.19.12</ecNumber>
    </recommendedName>
</protein>
<reference evidence="5 6" key="1">
    <citation type="submission" date="2021-09" db="EMBL/GenBank/DDBJ databases">
        <title>Genomic insights and catalytic innovation underlie evolution of tropane alkaloids biosynthesis.</title>
        <authorList>
            <person name="Wang Y.-J."/>
            <person name="Tian T."/>
            <person name="Huang J.-P."/>
            <person name="Huang S.-X."/>
        </authorList>
    </citation>
    <scope>NUCLEOTIDE SEQUENCE [LARGE SCALE GENOMIC DNA]</scope>
    <source>
        <strain evidence="5">KIB-2018</strain>
        <tissue evidence="5">Leaf</tissue>
    </source>
</reference>
<comment type="subcellular location">
    <subcellularLocation>
        <location evidence="3">Cytoplasm</location>
    </subcellularLocation>
</comment>
<keyword evidence="3" id="KW-0788">Thiol protease</keyword>
<comment type="catalytic activity">
    <reaction evidence="1 3">
        <text>Thiol-dependent hydrolysis of ester, thioester, amide, peptide and isopeptide bonds formed by the C-terminal Gly of ubiquitin (a 76-residue protein attached to proteins as an intracellular targeting signal).</text>
        <dbReference type="EC" id="3.4.19.12"/>
    </reaction>
</comment>
<dbReference type="FunFam" id="3.90.70.80:FF:000007">
    <property type="entry name" value="OTU domain-containing protein"/>
    <property type="match status" value="1"/>
</dbReference>
<evidence type="ECO:0000256" key="2">
    <source>
        <dbReference type="ARBA" id="ARBA00022801"/>
    </source>
</evidence>
<dbReference type="GO" id="GO:0005634">
    <property type="term" value="C:nucleus"/>
    <property type="evidence" value="ECO:0007669"/>
    <property type="project" value="TreeGrafter"/>
</dbReference>
<dbReference type="PANTHER" id="PTHR13312:SF6">
    <property type="entry name" value="UBIQUITIN THIOESTERASE OTU"/>
    <property type="match status" value="1"/>
</dbReference>
<dbReference type="GO" id="GO:0036503">
    <property type="term" value="P:ERAD pathway"/>
    <property type="evidence" value="ECO:0007669"/>
    <property type="project" value="TreeGrafter"/>
</dbReference>
<keyword evidence="3" id="KW-0963">Cytoplasm</keyword>
<evidence type="ECO:0000256" key="1">
    <source>
        <dbReference type="ARBA" id="ARBA00000707"/>
    </source>
</evidence>
<gene>
    <name evidence="5" type="ORF">K2173_020453</name>
</gene>
<comment type="function">
    <text evidence="3">Hydrolase that can remove conjugated ubiquitin from proteins and may therefore play an important regulatory role at the level of protein turnover by preventing degradation.</text>
</comment>
<sequence length="307" mass="34581">MLGVLCARPKPWILNSLIQFHAFSAAHQTRLSSTPLQFADSNLHRHHSSACQLVGTCGGAASIWHVIQPSSRRIWSKVRRPAEPRGEGSWNVAWDARPARWLYRPDSTWLLFGVCACLSPIDLWIDSSSETAVDEEEVNEACGSKSCDVKNENSSADYKVTGVLADGRCLFRAIAHGACLRSGEEAPDENRQRELADDLRALVVDELLKRRKEAEWFIEGDFDVYVTRIRQPYVWGGEPELLMASHVLKTMISVFMIDGSGKLVNIANYGEEYQRCEVNPINVLFHGYGHYDLLESLSSQRYQKVNL</sequence>
<keyword evidence="6" id="KW-1185">Reference proteome</keyword>
<evidence type="ECO:0000313" key="6">
    <source>
        <dbReference type="Proteomes" id="UP001159364"/>
    </source>
</evidence>
<keyword evidence="2 3" id="KW-0378">Hydrolase</keyword>
<proteinExistence type="predicted"/>
<feature type="domain" description="OTU" evidence="4">
    <location>
        <begin position="158"/>
        <end position="297"/>
    </location>
</feature>
<accession>A0AAV8TGE5</accession>
<evidence type="ECO:0000259" key="4">
    <source>
        <dbReference type="PROSITE" id="PS50802"/>
    </source>
</evidence>
<dbReference type="CDD" id="cd22760">
    <property type="entry name" value="OTU_plant_OTU4-like"/>
    <property type="match status" value="1"/>
</dbReference>
<dbReference type="EC" id="3.4.19.12" evidence="3"/>
<evidence type="ECO:0000313" key="5">
    <source>
        <dbReference type="EMBL" id="KAJ8765937.1"/>
    </source>
</evidence>
<dbReference type="GO" id="GO:0004843">
    <property type="term" value="F:cysteine-type deubiquitinase activity"/>
    <property type="evidence" value="ECO:0007669"/>
    <property type="project" value="UniProtKB-UniRule"/>
</dbReference>
<dbReference type="GO" id="GO:0016579">
    <property type="term" value="P:protein deubiquitination"/>
    <property type="evidence" value="ECO:0007669"/>
    <property type="project" value="TreeGrafter"/>
</dbReference>
<dbReference type="Gene3D" id="3.90.70.80">
    <property type="match status" value="1"/>
</dbReference>
<evidence type="ECO:0000256" key="3">
    <source>
        <dbReference type="RuleBase" id="RU367104"/>
    </source>
</evidence>
<dbReference type="InterPro" id="IPR047947">
    <property type="entry name" value="OTU4_OTU"/>
</dbReference>
<dbReference type="Pfam" id="PF02338">
    <property type="entry name" value="OTU"/>
    <property type="match status" value="1"/>
</dbReference>
<dbReference type="Proteomes" id="UP001159364">
    <property type="component" value="Linkage Group LG05"/>
</dbReference>
<dbReference type="PROSITE" id="PS50802">
    <property type="entry name" value="OTU"/>
    <property type="match status" value="1"/>
</dbReference>
<dbReference type="PANTHER" id="PTHR13312">
    <property type="entry name" value="HIV-INDUCED PROTEIN-7-LIKE PROTEASE"/>
    <property type="match status" value="1"/>
</dbReference>
<name>A0AAV8TGE5_9ROSI</name>
<dbReference type="InterPro" id="IPR003323">
    <property type="entry name" value="OTU_dom"/>
</dbReference>
<dbReference type="GO" id="GO:0030968">
    <property type="term" value="P:endoplasmic reticulum unfolded protein response"/>
    <property type="evidence" value="ECO:0007669"/>
    <property type="project" value="TreeGrafter"/>
</dbReference>
<dbReference type="EMBL" id="JAIWQS010000005">
    <property type="protein sequence ID" value="KAJ8765937.1"/>
    <property type="molecule type" value="Genomic_DNA"/>
</dbReference>
<dbReference type="InterPro" id="IPR038765">
    <property type="entry name" value="Papain-like_cys_pep_sf"/>
</dbReference>
<keyword evidence="3" id="KW-0833">Ubl conjugation pathway</keyword>
<dbReference type="AlphaFoldDB" id="A0AAV8TGE5"/>
<comment type="caution">
    <text evidence="5">The sequence shown here is derived from an EMBL/GenBank/DDBJ whole genome shotgun (WGS) entry which is preliminary data.</text>
</comment>
<dbReference type="SUPFAM" id="SSF54001">
    <property type="entry name" value="Cysteine proteinases"/>
    <property type="match status" value="1"/>
</dbReference>
<organism evidence="5 6">
    <name type="scientific">Erythroxylum novogranatense</name>
    <dbReference type="NCBI Taxonomy" id="1862640"/>
    <lineage>
        <taxon>Eukaryota</taxon>
        <taxon>Viridiplantae</taxon>
        <taxon>Streptophyta</taxon>
        <taxon>Embryophyta</taxon>
        <taxon>Tracheophyta</taxon>
        <taxon>Spermatophyta</taxon>
        <taxon>Magnoliopsida</taxon>
        <taxon>eudicotyledons</taxon>
        <taxon>Gunneridae</taxon>
        <taxon>Pentapetalae</taxon>
        <taxon>rosids</taxon>
        <taxon>fabids</taxon>
        <taxon>Malpighiales</taxon>
        <taxon>Erythroxylaceae</taxon>
        <taxon>Erythroxylum</taxon>
    </lineage>
</organism>